<evidence type="ECO:0000256" key="3">
    <source>
        <dbReference type="ARBA" id="ARBA00022692"/>
    </source>
</evidence>
<feature type="transmembrane region" description="Helical" evidence="6">
    <location>
        <begin position="678"/>
        <end position="700"/>
    </location>
</feature>
<feature type="domain" description="MacB-like periplasmic core" evidence="8">
    <location>
        <begin position="20"/>
        <end position="247"/>
    </location>
</feature>
<feature type="transmembrane region" description="Helical" evidence="6">
    <location>
        <begin position="332"/>
        <end position="355"/>
    </location>
</feature>
<name>A0A1H7SJE5_OLID1</name>
<evidence type="ECO:0000256" key="1">
    <source>
        <dbReference type="ARBA" id="ARBA00004651"/>
    </source>
</evidence>
<dbReference type="InterPro" id="IPR003838">
    <property type="entry name" value="ABC3_permease_C"/>
</dbReference>
<dbReference type="InterPro" id="IPR050250">
    <property type="entry name" value="Macrolide_Exporter_MacB"/>
</dbReference>
<evidence type="ECO:0000256" key="6">
    <source>
        <dbReference type="SAM" id="Phobius"/>
    </source>
</evidence>
<dbReference type="Pfam" id="PF02687">
    <property type="entry name" value="FtsX"/>
    <property type="match status" value="2"/>
</dbReference>
<feature type="transmembrane region" description="Helical" evidence="6">
    <location>
        <begin position="21"/>
        <end position="45"/>
    </location>
</feature>
<dbReference type="Proteomes" id="UP000199421">
    <property type="component" value="Unassembled WGS sequence"/>
</dbReference>
<feature type="transmembrane region" description="Helical" evidence="6">
    <location>
        <begin position="758"/>
        <end position="781"/>
    </location>
</feature>
<evidence type="ECO:0000256" key="4">
    <source>
        <dbReference type="ARBA" id="ARBA00022989"/>
    </source>
</evidence>
<evidence type="ECO:0000259" key="8">
    <source>
        <dbReference type="Pfam" id="PF12704"/>
    </source>
</evidence>
<dbReference type="PANTHER" id="PTHR30572:SF18">
    <property type="entry name" value="ABC-TYPE MACROLIDE FAMILY EXPORT SYSTEM PERMEASE COMPONENT 2"/>
    <property type="match status" value="1"/>
</dbReference>
<dbReference type="InterPro" id="IPR025857">
    <property type="entry name" value="MacB_PCD"/>
</dbReference>
<evidence type="ECO:0000259" key="7">
    <source>
        <dbReference type="Pfam" id="PF02687"/>
    </source>
</evidence>
<dbReference type="RefSeq" id="WP_093326364.1">
    <property type="nucleotide sequence ID" value="NZ_FOAF01000003.1"/>
</dbReference>
<feature type="transmembrane region" description="Helical" evidence="6">
    <location>
        <begin position="426"/>
        <end position="449"/>
    </location>
</feature>
<dbReference type="PANTHER" id="PTHR30572">
    <property type="entry name" value="MEMBRANE COMPONENT OF TRANSPORTER-RELATED"/>
    <property type="match status" value="1"/>
</dbReference>
<organism evidence="9 10">
    <name type="scientific">Olivibacter domesticus</name>
    <name type="common">Pseudosphingobacterium domesticum</name>
    <dbReference type="NCBI Taxonomy" id="407022"/>
    <lineage>
        <taxon>Bacteria</taxon>
        <taxon>Pseudomonadati</taxon>
        <taxon>Bacteroidota</taxon>
        <taxon>Sphingobacteriia</taxon>
        <taxon>Sphingobacteriales</taxon>
        <taxon>Sphingobacteriaceae</taxon>
        <taxon>Olivibacter</taxon>
    </lineage>
</organism>
<evidence type="ECO:0000256" key="2">
    <source>
        <dbReference type="ARBA" id="ARBA00022475"/>
    </source>
</evidence>
<dbReference type="AlphaFoldDB" id="A0A1H7SJE5"/>
<keyword evidence="5 6" id="KW-0472">Membrane</keyword>
<dbReference type="Pfam" id="PF12704">
    <property type="entry name" value="MacB_PCD"/>
    <property type="match status" value="1"/>
</dbReference>
<dbReference type="OrthoDB" id="1451596at2"/>
<feature type="domain" description="ABC3 transporter permease C-terminal" evidence="7">
    <location>
        <begin position="679"/>
        <end position="791"/>
    </location>
</feature>
<sequence>MLKNYFKIAWRNIKRNKSFTIINVLGLSLGIGCAMLIFALAYYHLSFDNFHQHKGRIYRLVTEWQDETVDHSAGVPPPLGKALHDDFDFDEYTARSISFRDVLVALPHTIEKKKFNEENIVAYTERDFFNIFNYPLLFGDRNHLLKQPNEAVITENIAKKYFGKPNPLGEILKINNSTDFVITGVLKDFPANTGLSQEIFLSYAKLKDRDAILAREDSWGGVYSGTQCYTLLKPGVTVATVEKALRETSKKHYEGREAEIWNFKLQALEDIHFNPVYNGEVNKKYIWALLFIGFLLLATACINFTNLATAQAMKRAKEVGIRKVLGSKKKQLFWQFMAETTVITLFSVIAAYGIAYSALPLMNALFKSEVQLQLFTSWQMPSFLLGVTLFVIVLAGSYPSLILAGFQPIIALKSKITQKEVGGFGLRRILVIGQFAISQILIIGTLIIASQINYMRNTDLGFNKSAIINLPIPEAGNLEKKNTLAHRLSTINGVEKVSLNFQPPASRSNRTTNIRYENRAENERWGVNLKFADDQYLSTFDLKLVAGRNMLPSDTVNEFLVNETFIKKLNLHSPEEAIGKNISVSGITYKGTIVGIVKDFYNYSFHTEKDAICLVSNLNDYLNCSVSINGQHLRATLASFEKIWNETYPDYVYSHQFMDDAIAQFYETDHTMLRLIQGFALVAILIGCLGLYGLISFMALHKTKEIGVRKVLGATVQDILWIFGKEFTRLLFIAFIIAVPVAWWGMDKYLQDFSYRTNIGLNIFIAAIGITFLIAIVTISYRSIRAATINPVKSLRSE</sequence>
<keyword evidence="4 6" id="KW-1133">Transmembrane helix</keyword>
<feature type="transmembrane region" description="Helical" evidence="6">
    <location>
        <begin position="727"/>
        <end position="746"/>
    </location>
</feature>
<accession>A0A1H7SJE5</accession>
<keyword evidence="10" id="KW-1185">Reference proteome</keyword>
<dbReference type="EMBL" id="FOAF01000003">
    <property type="protein sequence ID" value="SEL71824.1"/>
    <property type="molecule type" value="Genomic_DNA"/>
</dbReference>
<reference evidence="10" key="1">
    <citation type="submission" date="2016-10" db="EMBL/GenBank/DDBJ databases">
        <authorList>
            <person name="Varghese N."/>
            <person name="Submissions S."/>
        </authorList>
    </citation>
    <scope>NUCLEOTIDE SEQUENCE [LARGE SCALE GENOMIC DNA]</scope>
    <source>
        <strain evidence="10">DSM 18733</strain>
    </source>
</reference>
<comment type="subcellular location">
    <subcellularLocation>
        <location evidence="1">Cell membrane</location>
        <topology evidence="1">Multi-pass membrane protein</topology>
    </subcellularLocation>
</comment>
<keyword evidence="2" id="KW-1003">Cell membrane</keyword>
<evidence type="ECO:0000313" key="9">
    <source>
        <dbReference type="EMBL" id="SEL71824.1"/>
    </source>
</evidence>
<keyword evidence="3 6" id="KW-0812">Transmembrane</keyword>
<dbReference type="STRING" id="407022.SAMN05661044_03226"/>
<feature type="transmembrane region" description="Helical" evidence="6">
    <location>
        <begin position="285"/>
        <end position="307"/>
    </location>
</feature>
<dbReference type="GO" id="GO:0022857">
    <property type="term" value="F:transmembrane transporter activity"/>
    <property type="evidence" value="ECO:0007669"/>
    <property type="project" value="TreeGrafter"/>
</dbReference>
<feature type="transmembrane region" description="Helical" evidence="6">
    <location>
        <begin position="383"/>
        <end position="406"/>
    </location>
</feature>
<feature type="domain" description="ABC3 transporter permease C-terminal" evidence="7">
    <location>
        <begin position="291"/>
        <end position="407"/>
    </location>
</feature>
<evidence type="ECO:0000256" key="5">
    <source>
        <dbReference type="ARBA" id="ARBA00023136"/>
    </source>
</evidence>
<proteinExistence type="predicted"/>
<evidence type="ECO:0000313" key="10">
    <source>
        <dbReference type="Proteomes" id="UP000199421"/>
    </source>
</evidence>
<dbReference type="GO" id="GO:0005886">
    <property type="term" value="C:plasma membrane"/>
    <property type="evidence" value="ECO:0007669"/>
    <property type="project" value="UniProtKB-SubCell"/>
</dbReference>
<gene>
    <name evidence="9" type="ORF">SAMN05661044_03226</name>
</gene>
<dbReference type="PROSITE" id="PS51257">
    <property type="entry name" value="PROKAR_LIPOPROTEIN"/>
    <property type="match status" value="1"/>
</dbReference>
<protein>
    <submittedName>
        <fullName evidence="9">Duplicated orphan permease</fullName>
    </submittedName>
</protein>